<dbReference type="InterPro" id="IPR040322">
    <property type="entry name" value="TROVE2"/>
</dbReference>
<evidence type="ECO:0000256" key="7">
    <source>
        <dbReference type="SAM" id="MobiDB-lite"/>
    </source>
</evidence>
<evidence type="ECO:0000256" key="4">
    <source>
        <dbReference type="ARBA" id="ARBA00022723"/>
    </source>
</evidence>
<evidence type="ECO:0000313" key="9">
    <source>
        <dbReference type="EMBL" id="MDT0377213.1"/>
    </source>
</evidence>
<evidence type="ECO:0000259" key="8">
    <source>
        <dbReference type="PROSITE" id="PS50988"/>
    </source>
</evidence>
<feature type="domain" description="TROVE" evidence="8">
    <location>
        <begin position="22"/>
        <end position="354"/>
    </location>
</feature>
<dbReference type="Pfam" id="PF05731">
    <property type="entry name" value="TROVE"/>
    <property type="match status" value="1"/>
</dbReference>
<comment type="similarity">
    <text evidence="2">Belongs to the Ro 60 kDa family.</text>
</comment>
<protein>
    <submittedName>
        <fullName evidence="9">TROVE domain-containing protein</fullName>
    </submittedName>
</protein>
<reference evidence="10" key="1">
    <citation type="submission" date="2023-07" db="EMBL/GenBank/DDBJ databases">
        <title>30 novel species of actinomycetes from the DSMZ collection.</title>
        <authorList>
            <person name="Nouioui I."/>
        </authorList>
    </citation>
    <scope>NUCLEOTIDE SEQUENCE [LARGE SCALE GENOMIC DNA]</scope>
    <source>
        <strain evidence="10">DSM 42041</strain>
    </source>
</reference>
<dbReference type="PANTHER" id="PTHR14202:SF0">
    <property type="entry name" value="RNA-BINDING PROTEIN RO60"/>
    <property type="match status" value="1"/>
</dbReference>
<feature type="region of interest" description="Disordered" evidence="7">
    <location>
        <begin position="1"/>
        <end position="27"/>
    </location>
</feature>
<keyword evidence="3" id="KW-0963">Cytoplasm</keyword>
<evidence type="ECO:0000256" key="3">
    <source>
        <dbReference type="ARBA" id="ARBA00022490"/>
    </source>
</evidence>
<evidence type="ECO:0000256" key="6">
    <source>
        <dbReference type="ARBA" id="ARBA00023274"/>
    </source>
</evidence>
<dbReference type="RefSeq" id="WP_311671218.1">
    <property type="nucleotide sequence ID" value="NZ_JAVREQ010000001.1"/>
</dbReference>
<dbReference type="InterPro" id="IPR036465">
    <property type="entry name" value="vWFA_dom_sf"/>
</dbReference>
<evidence type="ECO:0000256" key="2">
    <source>
        <dbReference type="ARBA" id="ARBA00007814"/>
    </source>
</evidence>
<dbReference type="SUPFAM" id="SSF53300">
    <property type="entry name" value="vWA-like"/>
    <property type="match status" value="1"/>
</dbReference>
<dbReference type="PROSITE" id="PS50988">
    <property type="entry name" value="TROVE"/>
    <property type="match status" value="1"/>
</dbReference>
<comment type="caution">
    <text evidence="9">The sequence shown here is derived from an EMBL/GenBank/DDBJ whole genome shotgun (WGS) entry which is preliminary data.</text>
</comment>
<accession>A0ABU2NLU5</accession>
<keyword evidence="5" id="KW-0694">RNA-binding</keyword>
<keyword evidence="10" id="KW-1185">Reference proteome</keyword>
<dbReference type="SUPFAM" id="SSF140864">
    <property type="entry name" value="TROVE domain-like"/>
    <property type="match status" value="1"/>
</dbReference>
<dbReference type="PANTHER" id="PTHR14202">
    <property type="entry name" value="60 KDA RIBONUCLEOPROTEIN SSA/RO"/>
    <property type="match status" value="1"/>
</dbReference>
<sequence>MAKFASARHAPASPVTTTGARTSTHEGGAAFTRDAKSDLFLFAAVNMVGEGTFYETVGDRDARFRDLVHAATKQDPDWVARFVPYLRGHMNMRSAAVVMAAESALARKQGTDKAATIPVRKMIAGALQRADEPAEFVAYWKARTGSTTMPGGVQRGVGDAVTRLYTERAALKYDGGASQWRMADLVALAKPKPSGPWQADLFDYLADRRWGRDRVRVTSRLPILSSYRAAMAMSEADRRAWFLEDPDRLGAAGMTWEQLSSLGRMDAAAWTAIVPHMGLMALVRNLRNLDEAGVPDAVAERVCARLADPEEVARSRQFPYRFLSAYRAAPSLRWGHALEKALAASTARVPALPGRTLVVVDTSASMCNTVSGRSVLRHVDVGALFGVALAARGCDVDLVGYANGTFRHPLKPGGSMLRQTEEFCARIGEVGHGTETVAALQATYAGHDRVVIISDMQAFAHPGDRMRGHYGARGEVRGMSVSDAIPAEVPMFGVNTSGYAPSSIDTGRPHRYEVGGFSDKLFTLVNMLSRGGDAGWPWEQEQTAL</sequence>
<proteinExistence type="inferred from homology"/>
<gene>
    <name evidence="9" type="ORF">RM572_00280</name>
</gene>
<keyword evidence="6" id="KW-0687">Ribonucleoprotein</keyword>
<keyword evidence="4" id="KW-0479">Metal-binding</keyword>
<organism evidence="9 10">
    <name type="scientific">Streptomyces hazeniae</name>
    <dbReference type="NCBI Taxonomy" id="3075538"/>
    <lineage>
        <taxon>Bacteria</taxon>
        <taxon>Bacillati</taxon>
        <taxon>Actinomycetota</taxon>
        <taxon>Actinomycetes</taxon>
        <taxon>Kitasatosporales</taxon>
        <taxon>Streptomycetaceae</taxon>
        <taxon>Streptomyces</taxon>
    </lineage>
</organism>
<dbReference type="InterPro" id="IPR037214">
    <property type="entry name" value="TROVE_dom_sf"/>
</dbReference>
<comment type="subcellular location">
    <subcellularLocation>
        <location evidence="1">Cytoplasm</location>
    </subcellularLocation>
</comment>
<evidence type="ECO:0000256" key="5">
    <source>
        <dbReference type="ARBA" id="ARBA00022884"/>
    </source>
</evidence>
<dbReference type="Gene3D" id="3.40.50.410">
    <property type="entry name" value="von Willebrand factor, type A domain"/>
    <property type="match status" value="1"/>
</dbReference>
<dbReference type="Proteomes" id="UP001183414">
    <property type="component" value="Unassembled WGS sequence"/>
</dbReference>
<dbReference type="EMBL" id="JAVREQ010000001">
    <property type="protein sequence ID" value="MDT0377213.1"/>
    <property type="molecule type" value="Genomic_DNA"/>
</dbReference>
<dbReference type="InterPro" id="IPR008858">
    <property type="entry name" value="TROVE_dom"/>
</dbReference>
<name>A0ABU2NLU5_9ACTN</name>
<evidence type="ECO:0000313" key="10">
    <source>
        <dbReference type="Proteomes" id="UP001183414"/>
    </source>
</evidence>
<evidence type="ECO:0000256" key="1">
    <source>
        <dbReference type="ARBA" id="ARBA00004496"/>
    </source>
</evidence>